<evidence type="ECO:0000313" key="6">
    <source>
        <dbReference type="EMBL" id="PWJ56835.1"/>
    </source>
</evidence>
<evidence type="ECO:0000256" key="1">
    <source>
        <dbReference type="ARBA" id="ARBA00010641"/>
    </source>
</evidence>
<keyword evidence="3" id="KW-0731">Sigma factor</keyword>
<dbReference type="InterPro" id="IPR013324">
    <property type="entry name" value="RNA_pol_sigma_r3/r4-like"/>
</dbReference>
<dbReference type="AlphaFoldDB" id="A0A316AGC4"/>
<evidence type="ECO:0000256" key="4">
    <source>
        <dbReference type="ARBA" id="ARBA00023163"/>
    </source>
</evidence>
<dbReference type="GO" id="GO:0006352">
    <property type="term" value="P:DNA-templated transcription initiation"/>
    <property type="evidence" value="ECO:0007669"/>
    <property type="project" value="InterPro"/>
</dbReference>
<dbReference type="PRINTS" id="PR00038">
    <property type="entry name" value="HTHLUXR"/>
</dbReference>
<dbReference type="InterPro" id="IPR013249">
    <property type="entry name" value="RNA_pol_sigma70_r4_t2"/>
</dbReference>
<comment type="similarity">
    <text evidence="1">Belongs to the sigma-70 factor family. ECF subfamily.</text>
</comment>
<gene>
    <name evidence="6" type="ORF">CLV98_110146</name>
</gene>
<reference evidence="6 7" key="1">
    <citation type="submission" date="2018-03" db="EMBL/GenBank/DDBJ databases">
        <title>Genomic Encyclopedia of Archaeal and Bacterial Type Strains, Phase II (KMG-II): from individual species to whole genera.</title>
        <authorList>
            <person name="Goeker M."/>
        </authorList>
    </citation>
    <scope>NUCLEOTIDE SEQUENCE [LARGE SCALE GENOMIC DNA]</scope>
    <source>
        <strain evidence="6 7">DSM 100346</strain>
    </source>
</reference>
<evidence type="ECO:0000256" key="3">
    <source>
        <dbReference type="ARBA" id="ARBA00023082"/>
    </source>
</evidence>
<comment type="caution">
    <text evidence="6">The sequence shown here is derived from an EMBL/GenBank/DDBJ whole genome shotgun (WGS) entry which is preliminary data.</text>
</comment>
<proteinExistence type="inferred from homology"/>
<dbReference type="InterPro" id="IPR039425">
    <property type="entry name" value="RNA_pol_sigma-70-like"/>
</dbReference>
<sequence>MNQLYITYSDEEILHLIIGQDSQEAFEELYDRYFKVLYNFAYSKIDDEYISQEIIQELFVTFWQQRHENVIKSCRPYLFGMLRNLILLHYRKEYTRQRHYNEWVLTHDDVSDLLPDQPALTNELQIRYEKGLEILPPKCRQVFLLSRQGRTYRQIASELSISEKTVEQHISKAIQMLKRYLKEHLPYLMAWFTLWN</sequence>
<dbReference type="Proteomes" id="UP000245880">
    <property type="component" value="Unassembled WGS sequence"/>
</dbReference>
<dbReference type="InterPro" id="IPR014327">
    <property type="entry name" value="RNA_pol_sigma70_bacteroid"/>
</dbReference>
<dbReference type="InterPro" id="IPR007627">
    <property type="entry name" value="RNA_pol_sigma70_r2"/>
</dbReference>
<dbReference type="Pfam" id="PF08281">
    <property type="entry name" value="Sigma70_r4_2"/>
    <property type="match status" value="1"/>
</dbReference>
<dbReference type="Gene3D" id="1.10.1740.10">
    <property type="match status" value="1"/>
</dbReference>
<dbReference type="SUPFAM" id="SSF88946">
    <property type="entry name" value="Sigma2 domain of RNA polymerase sigma factors"/>
    <property type="match status" value="1"/>
</dbReference>
<accession>A0A316AGC4</accession>
<evidence type="ECO:0000313" key="7">
    <source>
        <dbReference type="Proteomes" id="UP000245880"/>
    </source>
</evidence>
<organism evidence="6 7">
    <name type="scientific">Dyadobacter jejuensis</name>
    <dbReference type="NCBI Taxonomy" id="1082580"/>
    <lineage>
        <taxon>Bacteria</taxon>
        <taxon>Pseudomonadati</taxon>
        <taxon>Bacteroidota</taxon>
        <taxon>Cytophagia</taxon>
        <taxon>Cytophagales</taxon>
        <taxon>Spirosomataceae</taxon>
        <taxon>Dyadobacter</taxon>
    </lineage>
</organism>
<dbReference type="GO" id="GO:0003677">
    <property type="term" value="F:DNA binding"/>
    <property type="evidence" value="ECO:0007669"/>
    <property type="project" value="InterPro"/>
</dbReference>
<keyword evidence="7" id="KW-1185">Reference proteome</keyword>
<name>A0A316AGC4_9BACT</name>
<dbReference type="RefSeq" id="WP_109676263.1">
    <property type="nucleotide sequence ID" value="NZ_QGDT01000010.1"/>
</dbReference>
<dbReference type="EMBL" id="QGDT01000010">
    <property type="protein sequence ID" value="PWJ56835.1"/>
    <property type="molecule type" value="Genomic_DNA"/>
</dbReference>
<keyword evidence="4" id="KW-0804">Transcription</keyword>
<dbReference type="NCBIfam" id="TIGR02937">
    <property type="entry name" value="sigma70-ECF"/>
    <property type="match status" value="1"/>
</dbReference>
<dbReference type="Pfam" id="PF04542">
    <property type="entry name" value="Sigma70_r2"/>
    <property type="match status" value="1"/>
</dbReference>
<dbReference type="GO" id="GO:0016987">
    <property type="term" value="F:sigma factor activity"/>
    <property type="evidence" value="ECO:0007669"/>
    <property type="project" value="UniProtKB-KW"/>
</dbReference>
<dbReference type="InterPro" id="IPR014284">
    <property type="entry name" value="RNA_pol_sigma-70_dom"/>
</dbReference>
<feature type="domain" description="HTH luxR-type" evidence="5">
    <location>
        <begin position="132"/>
        <end position="189"/>
    </location>
</feature>
<dbReference type="InterPro" id="IPR000792">
    <property type="entry name" value="Tscrpt_reg_LuxR_C"/>
</dbReference>
<dbReference type="SUPFAM" id="SSF88659">
    <property type="entry name" value="Sigma3 and sigma4 domains of RNA polymerase sigma factors"/>
    <property type="match status" value="1"/>
</dbReference>
<dbReference type="SMART" id="SM00421">
    <property type="entry name" value="HTH_LUXR"/>
    <property type="match status" value="1"/>
</dbReference>
<dbReference type="InterPro" id="IPR036388">
    <property type="entry name" value="WH-like_DNA-bd_sf"/>
</dbReference>
<evidence type="ECO:0000256" key="2">
    <source>
        <dbReference type="ARBA" id="ARBA00023015"/>
    </source>
</evidence>
<dbReference type="NCBIfam" id="TIGR02985">
    <property type="entry name" value="Sig70_bacteroi1"/>
    <property type="match status" value="1"/>
</dbReference>
<keyword evidence="2" id="KW-0805">Transcription regulation</keyword>
<dbReference type="PANTHER" id="PTHR43133:SF46">
    <property type="entry name" value="RNA POLYMERASE SIGMA-70 FACTOR ECF SUBFAMILY"/>
    <property type="match status" value="1"/>
</dbReference>
<dbReference type="PANTHER" id="PTHR43133">
    <property type="entry name" value="RNA POLYMERASE ECF-TYPE SIGMA FACTO"/>
    <property type="match status" value="1"/>
</dbReference>
<dbReference type="OrthoDB" id="679904at2"/>
<protein>
    <submittedName>
        <fullName evidence="6">RNA polymerase sigma-70 factor (ECF subfamily)</fullName>
    </submittedName>
</protein>
<dbReference type="InterPro" id="IPR013325">
    <property type="entry name" value="RNA_pol_sigma_r2"/>
</dbReference>
<dbReference type="Gene3D" id="1.10.10.10">
    <property type="entry name" value="Winged helix-like DNA-binding domain superfamily/Winged helix DNA-binding domain"/>
    <property type="match status" value="1"/>
</dbReference>
<evidence type="ECO:0000259" key="5">
    <source>
        <dbReference type="SMART" id="SM00421"/>
    </source>
</evidence>